<dbReference type="EMBL" id="PDYH01000020">
    <property type="protein sequence ID" value="PHU40389.1"/>
    <property type="molecule type" value="Genomic_DNA"/>
</dbReference>
<accession>A0A2G3EAQ3</accession>
<proteinExistence type="predicted"/>
<feature type="transmembrane region" description="Helical" evidence="1">
    <location>
        <begin position="150"/>
        <end position="171"/>
    </location>
</feature>
<keyword evidence="1" id="KW-0812">Transmembrane</keyword>
<reference evidence="3" key="1">
    <citation type="submission" date="2017-10" db="EMBL/GenBank/DDBJ databases">
        <title>Resolving the taxonomy of Roseburia spp., Eubacterium rectale and Agathobacter spp. through phylogenomic analysis.</title>
        <authorList>
            <person name="Sheridan P.O."/>
            <person name="Walker A.W."/>
            <person name="Duncan S.H."/>
            <person name="Scott K.P."/>
            <person name="Toole P.W.O."/>
            <person name="Luis P."/>
            <person name="Flint H.J."/>
        </authorList>
    </citation>
    <scope>NUCLEOTIDE SEQUENCE [LARGE SCALE GENOMIC DNA]</scope>
    <source>
        <strain evidence="3">JK10</strain>
    </source>
</reference>
<dbReference type="Proteomes" id="UP000224317">
    <property type="component" value="Unassembled WGS sequence"/>
</dbReference>
<organism evidence="3 4">
    <name type="scientific">Pseudobutyrivibrio ruminis</name>
    <dbReference type="NCBI Taxonomy" id="46206"/>
    <lineage>
        <taxon>Bacteria</taxon>
        <taxon>Bacillati</taxon>
        <taxon>Bacillota</taxon>
        <taxon>Clostridia</taxon>
        <taxon>Lachnospirales</taxon>
        <taxon>Lachnospiraceae</taxon>
        <taxon>Pseudobutyrivibrio</taxon>
    </lineage>
</organism>
<comment type="caution">
    <text evidence="3">The sequence shown here is derived from an EMBL/GenBank/DDBJ whole genome shotgun (WGS) entry which is preliminary data.</text>
</comment>
<feature type="transmembrane region" description="Helical" evidence="1">
    <location>
        <begin position="16"/>
        <end position="35"/>
    </location>
</feature>
<dbReference type="AlphaFoldDB" id="A0A2G3EAQ3"/>
<feature type="transmembrane region" description="Helical" evidence="1">
    <location>
        <begin position="191"/>
        <end position="213"/>
    </location>
</feature>
<feature type="transmembrane region" description="Helical" evidence="1">
    <location>
        <begin position="81"/>
        <end position="101"/>
    </location>
</feature>
<keyword evidence="4" id="KW-1185">Reference proteome</keyword>
<gene>
    <name evidence="3" type="ORF">CSX00_06370</name>
</gene>
<keyword evidence="1" id="KW-1133">Transmembrane helix</keyword>
<dbReference type="Pfam" id="PF01757">
    <property type="entry name" value="Acyl_transf_3"/>
    <property type="match status" value="1"/>
</dbReference>
<name>A0A2G3EAQ3_9FIRM</name>
<feature type="transmembrane region" description="Helical" evidence="1">
    <location>
        <begin position="41"/>
        <end position="61"/>
    </location>
</feature>
<dbReference type="PANTHER" id="PTHR37312:SF1">
    <property type="entry name" value="MEMBRANE-BOUND ACYLTRANSFERASE YKRP-RELATED"/>
    <property type="match status" value="1"/>
</dbReference>
<dbReference type="InterPro" id="IPR002656">
    <property type="entry name" value="Acyl_transf_3_dom"/>
</dbReference>
<protein>
    <recommendedName>
        <fullName evidence="2">Acyltransferase 3 domain-containing protein</fullName>
    </recommendedName>
</protein>
<keyword evidence="1" id="KW-0472">Membrane</keyword>
<feature type="transmembrane region" description="Helical" evidence="1">
    <location>
        <begin position="225"/>
        <end position="245"/>
    </location>
</feature>
<evidence type="ECO:0000313" key="3">
    <source>
        <dbReference type="EMBL" id="PHU40389.1"/>
    </source>
</evidence>
<dbReference type="InterPro" id="IPR052734">
    <property type="entry name" value="Nod_factor_acetyltransferase"/>
</dbReference>
<evidence type="ECO:0000256" key="1">
    <source>
        <dbReference type="SAM" id="Phobius"/>
    </source>
</evidence>
<dbReference type="PANTHER" id="PTHR37312">
    <property type="entry name" value="MEMBRANE-BOUND ACYLTRANSFERASE YKRP-RELATED"/>
    <property type="match status" value="1"/>
</dbReference>
<feature type="transmembrane region" description="Helical" evidence="1">
    <location>
        <begin position="121"/>
        <end position="143"/>
    </location>
</feature>
<dbReference type="GO" id="GO:0016747">
    <property type="term" value="F:acyltransferase activity, transferring groups other than amino-acyl groups"/>
    <property type="evidence" value="ECO:0007669"/>
    <property type="project" value="InterPro"/>
</dbReference>
<evidence type="ECO:0000313" key="4">
    <source>
        <dbReference type="Proteomes" id="UP000224317"/>
    </source>
</evidence>
<evidence type="ECO:0000259" key="2">
    <source>
        <dbReference type="Pfam" id="PF01757"/>
    </source>
</evidence>
<sequence>MLIKREGIVMKEKRRLYLDISKGIGMLLVVIGHCVNKDTLLHNWIFSFHMPLFFCISGYCFRLDKYNSFKNIMVDKAKRLLVPYILFSLLGLFISLLIPRWRQQVDIQGILVDIYTGYPKLSHITSTWFLISLFLCMVIWWTINYLFKNYLIRIGFIILSGSIGAVISKMHEVVNVVSASEKTINLPGGRLPLTIDASFTAFVFFAIGNVLRVNKNNKALEDKRYHTLLVGMISLGVNIVVSLFLNSRVNIHGCMEGNT</sequence>
<feature type="domain" description="Acyltransferase 3" evidence="2">
    <location>
        <begin position="16"/>
        <end position="242"/>
    </location>
</feature>